<dbReference type="GO" id="GO:0005524">
    <property type="term" value="F:ATP binding"/>
    <property type="evidence" value="ECO:0007669"/>
    <property type="project" value="UniProtKB-KW"/>
</dbReference>
<dbReference type="EMBL" id="CAFBNE010000011">
    <property type="protein sequence ID" value="CAB4935806.1"/>
    <property type="molecule type" value="Genomic_DNA"/>
</dbReference>
<dbReference type="GO" id="GO:0003987">
    <property type="term" value="F:acetate-CoA ligase activity"/>
    <property type="evidence" value="ECO:0007669"/>
    <property type="project" value="UniProtKB-EC"/>
</dbReference>
<dbReference type="GO" id="GO:0005829">
    <property type="term" value="C:cytosol"/>
    <property type="evidence" value="ECO:0007669"/>
    <property type="project" value="TreeGrafter"/>
</dbReference>
<dbReference type="Pfam" id="PF13193">
    <property type="entry name" value="AMP-binding_C"/>
    <property type="match status" value="1"/>
</dbReference>
<organism evidence="7">
    <name type="scientific">freshwater metagenome</name>
    <dbReference type="NCBI Taxonomy" id="449393"/>
    <lineage>
        <taxon>unclassified sequences</taxon>
        <taxon>metagenomes</taxon>
        <taxon>ecological metagenomes</taxon>
    </lineage>
</organism>
<dbReference type="Gene3D" id="3.30.300.30">
    <property type="match status" value="1"/>
</dbReference>
<keyword evidence="4" id="KW-0067">ATP-binding</keyword>
<proteinExistence type="predicted"/>
<dbReference type="AlphaFoldDB" id="A0A6J7IYE2"/>
<name>A0A6J7IYE2_9ZZZZ</name>
<reference evidence="7" key="1">
    <citation type="submission" date="2020-05" db="EMBL/GenBank/DDBJ databases">
        <authorList>
            <person name="Chiriac C."/>
            <person name="Salcher M."/>
            <person name="Ghai R."/>
            <person name="Kavagutti S V."/>
        </authorList>
    </citation>
    <scope>NUCLEOTIDE SEQUENCE</scope>
</reference>
<dbReference type="Gene3D" id="3.40.50.12780">
    <property type="entry name" value="N-terminal domain of ligase-like"/>
    <property type="match status" value="1"/>
</dbReference>
<keyword evidence="3" id="KW-0547">Nucleotide-binding</keyword>
<evidence type="ECO:0000259" key="6">
    <source>
        <dbReference type="Pfam" id="PF13193"/>
    </source>
</evidence>
<accession>A0A6J7IYE2</accession>
<sequence>MAARVIGKSTAVASSSNLPDYERGRASFTWADARRSLSGVNIAHAAVDRHVDEGRGDVVALRFVSELAPPRELSFAALALESNRFANALEGLGVKPGDLVFALSGRLPELYIAMIGALKARCVVAPLFSAFGPDPVRQRLRAGNGRVLVTTAAAYRQKVAPVRDDLPDLEHVLLIGDDASSVDGPGVQALARLMARASTEYSIAPTGAEDPAFVHFTSGTTGMPKGAVHVHDAVVAHEATGRFALDLREGDVFWCTADPGWVTGTSYGLVSPLACGVTCIVDEAEFDAVRWYSILEQERVSVWYTAPTALRMLMKAGAEPLAGRELSSLRHIASVGEPLNPEVVAWGEEALGKPIHDTWWQTETGAIMVANYASMPIRPGSMGRPVPGIEVGIVRRDASGERVLDSQGNPVLVAGPGEEGELAIRTPWPSMMRAYLNAPERYASCFAGGWYLSGDLARIDADSYVWFVGRGDDVIKSAGHLIGPFEVESALMEHPAVVEAAVIGVPDPVVGERVEAFVVLGPGFEPGEGLSRDLMAFARRRLGSAVAPRRIACEQALPHTQSGKIMRRVLRARAQGLPEGDLSTLGASR</sequence>
<keyword evidence="2" id="KW-0436">Ligase</keyword>
<dbReference type="EC" id="6.2.1.1" evidence="1"/>
<evidence type="ECO:0000256" key="1">
    <source>
        <dbReference type="ARBA" id="ARBA00013275"/>
    </source>
</evidence>
<protein>
    <recommendedName>
        <fullName evidence="1">acetate--CoA ligase</fullName>
        <ecNumber evidence="1">6.2.1.1</ecNumber>
    </recommendedName>
</protein>
<dbReference type="SUPFAM" id="SSF56801">
    <property type="entry name" value="Acetyl-CoA synthetase-like"/>
    <property type="match status" value="1"/>
</dbReference>
<gene>
    <name evidence="7" type="ORF">UFOPK3772_00559</name>
</gene>
<dbReference type="InterPro" id="IPR000873">
    <property type="entry name" value="AMP-dep_synth/lig_dom"/>
</dbReference>
<dbReference type="PANTHER" id="PTHR24095:SF14">
    <property type="entry name" value="ACETYL-COENZYME A SYNTHETASE 1"/>
    <property type="match status" value="1"/>
</dbReference>
<dbReference type="PROSITE" id="PS00455">
    <property type="entry name" value="AMP_BINDING"/>
    <property type="match status" value="1"/>
</dbReference>
<dbReference type="NCBIfam" id="NF003313">
    <property type="entry name" value="PRK04319.1"/>
    <property type="match status" value="1"/>
</dbReference>
<dbReference type="PANTHER" id="PTHR24095">
    <property type="entry name" value="ACETYL-COENZYME A SYNTHETASE"/>
    <property type="match status" value="1"/>
</dbReference>
<dbReference type="InterPro" id="IPR020845">
    <property type="entry name" value="AMP-binding_CS"/>
</dbReference>
<evidence type="ECO:0000256" key="3">
    <source>
        <dbReference type="ARBA" id="ARBA00022741"/>
    </source>
</evidence>
<evidence type="ECO:0000256" key="2">
    <source>
        <dbReference type="ARBA" id="ARBA00022598"/>
    </source>
</evidence>
<evidence type="ECO:0000313" key="7">
    <source>
        <dbReference type="EMBL" id="CAB4935806.1"/>
    </source>
</evidence>
<dbReference type="InterPro" id="IPR045851">
    <property type="entry name" value="AMP-bd_C_sf"/>
</dbReference>
<evidence type="ECO:0000256" key="4">
    <source>
        <dbReference type="ARBA" id="ARBA00022840"/>
    </source>
</evidence>
<feature type="domain" description="AMP-binding enzyme C-terminal" evidence="6">
    <location>
        <begin position="486"/>
        <end position="564"/>
    </location>
</feature>
<feature type="domain" description="AMP-dependent synthetase/ligase" evidence="5">
    <location>
        <begin position="53"/>
        <end position="436"/>
    </location>
</feature>
<dbReference type="Pfam" id="PF00501">
    <property type="entry name" value="AMP-binding"/>
    <property type="match status" value="1"/>
</dbReference>
<dbReference type="InterPro" id="IPR042099">
    <property type="entry name" value="ANL_N_sf"/>
</dbReference>
<evidence type="ECO:0000259" key="5">
    <source>
        <dbReference type="Pfam" id="PF00501"/>
    </source>
</evidence>
<dbReference type="InterPro" id="IPR025110">
    <property type="entry name" value="AMP-bd_C"/>
</dbReference>
<dbReference type="GO" id="GO:0006085">
    <property type="term" value="P:acetyl-CoA biosynthetic process"/>
    <property type="evidence" value="ECO:0007669"/>
    <property type="project" value="TreeGrafter"/>
</dbReference>